<feature type="domain" description="OmpR/PhoB-type" evidence="7">
    <location>
        <begin position="12"/>
        <end position="109"/>
    </location>
</feature>
<dbReference type="Gene3D" id="1.10.10.10">
    <property type="entry name" value="Winged helix-like DNA-binding domain superfamily/Winged helix DNA-binding domain"/>
    <property type="match status" value="1"/>
</dbReference>
<dbReference type="SUPFAM" id="SSF52540">
    <property type="entry name" value="P-loop containing nucleoside triphosphate hydrolases"/>
    <property type="match status" value="1"/>
</dbReference>
<dbReference type="Pfam" id="PF03704">
    <property type="entry name" value="BTAD"/>
    <property type="match status" value="1"/>
</dbReference>
<dbReference type="InterPro" id="IPR019734">
    <property type="entry name" value="TPR_rpt"/>
</dbReference>
<keyword evidence="4" id="KW-0804">Transcription</keyword>
<dbReference type="SMART" id="SM01043">
    <property type="entry name" value="BTAD"/>
    <property type="match status" value="1"/>
</dbReference>
<feature type="repeat" description="TPR" evidence="5">
    <location>
        <begin position="769"/>
        <end position="802"/>
    </location>
</feature>
<dbReference type="InterPro" id="IPR027417">
    <property type="entry name" value="P-loop_NTPase"/>
</dbReference>
<dbReference type="SMART" id="SM00028">
    <property type="entry name" value="TPR"/>
    <property type="match status" value="5"/>
</dbReference>
<keyword evidence="3 6" id="KW-0238">DNA-binding</keyword>
<name>A0A919JJM9_9ACTN</name>
<dbReference type="Proteomes" id="UP000647172">
    <property type="component" value="Unassembled WGS sequence"/>
</dbReference>
<keyword evidence="2" id="KW-0805">Transcription regulation</keyword>
<dbReference type="GO" id="GO:0003677">
    <property type="term" value="F:DNA binding"/>
    <property type="evidence" value="ECO:0007669"/>
    <property type="project" value="UniProtKB-UniRule"/>
</dbReference>
<dbReference type="CDD" id="cd15831">
    <property type="entry name" value="BTAD"/>
    <property type="match status" value="1"/>
</dbReference>
<dbReference type="SMART" id="SM00862">
    <property type="entry name" value="Trans_reg_C"/>
    <property type="match status" value="1"/>
</dbReference>
<dbReference type="Gene3D" id="1.25.40.10">
    <property type="entry name" value="Tetratricopeptide repeat domain"/>
    <property type="match status" value="3"/>
</dbReference>
<protein>
    <submittedName>
        <fullName evidence="8">SARP family transcriptional regulator</fullName>
    </submittedName>
</protein>
<reference evidence="8" key="1">
    <citation type="submission" date="2021-01" db="EMBL/GenBank/DDBJ databases">
        <title>Whole genome shotgun sequence of Actinoplanes nipponensis NBRC 14063.</title>
        <authorList>
            <person name="Komaki H."/>
            <person name="Tamura T."/>
        </authorList>
    </citation>
    <scope>NUCLEOTIDE SEQUENCE</scope>
    <source>
        <strain evidence="8">NBRC 14063</strain>
    </source>
</reference>
<dbReference type="AlphaFoldDB" id="A0A919JJM9"/>
<evidence type="ECO:0000313" key="9">
    <source>
        <dbReference type="Proteomes" id="UP000647172"/>
    </source>
</evidence>
<dbReference type="SUPFAM" id="SSF46894">
    <property type="entry name" value="C-terminal effector domain of the bipartite response regulators"/>
    <property type="match status" value="1"/>
</dbReference>
<keyword evidence="5" id="KW-0802">TPR repeat</keyword>
<dbReference type="InterPro" id="IPR011990">
    <property type="entry name" value="TPR-like_helical_dom_sf"/>
</dbReference>
<evidence type="ECO:0000256" key="1">
    <source>
        <dbReference type="ARBA" id="ARBA00005820"/>
    </source>
</evidence>
<dbReference type="GO" id="GO:0043531">
    <property type="term" value="F:ADP binding"/>
    <property type="evidence" value="ECO:0007669"/>
    <property type="project" value="InterPro"/>
</dbReference>
<evidence type="ECO:0000259" key="7">
    <source>
        <dbReference type="PROSITE" id="PS51755"/>
    </source>
</evidence>
<evidence type="ECO:0000256" key="6">
    <source>
        <dbReference type="PROSITE-ProRule" id="PRU01091"/>
    </source>
</evidence>
<dbReference type="PRINTS" id="PR00364">
    <property type="entry name" value="DISEASERSIST"/>
</dbReference>
<dbReference type="PANTHER" id="PTHR35807:SF1">
    <property type="entry name" value="TRANSCRIPTIONAL REGULATOR REDD"/>
    <property type="match status" value="1"/>
</dbReference>
<dbReference type="Pfam" id="PF13424">
    <property type="entry name" value="TPR_12"/>
    <property type="match status" value="2"/>
</dbReference>
<dbReference type="GO" id="GO:0000160">
    <property type="term" value="P:phosphorelay signal transduction system"/>
    <property type="evidence" value="ECO:0007669"/>
    <property type="project" value="InterPro"/>
</dbReference>
<comment type="caution">
    <text evidence="8">The sequence shown here is derived from an EMBL/GenBank/DDBJ whole genome shotgun (WGS) entry which is preliminary data.</text>
</comment>
<proteinExistence type="inferred from homology"/>
<dbReference type="EMBL" id="BOMQ01000018">
    <property type="protein sequence ID" value="GIE47994.1"/>
    <property type="molecule type" value="Genomic_DNA"/>
</dbReference>
<evidence type="ECO:0000313" key="8">
    <source>
        <dbReference type="EMBL" id="GIE47994.1"/>
    </source>
</evidence>
<evidence type="ECO:0000256" key="2">
    <source>
        <dbReference type="ARBA" id="ARBA00023015"/>
    </source>
</evidence>
<organism evidence="8 9">
    <name type="scientific">Actinoplanes nipponensis</name>
    <dbReference type="NCBI Taxonomy" id="135950"/>
    <lineage>
        <taxon>Bacteria</taxon>
        <taxon>Bacillati</taxon>
        <taxon>Actinomycetota</taxon>
        <taxon>Actinomycetes</taxon>
        <taxon>Micromonosporales</taxon>
        <taxon>Micromonosporaceae</taxon>
        <taxon>Actinoplanes</taxon>
    </lineage>
</organism>
<evidence type="ECO:0000256" key="3">
    <source>
        <dbReference type="ARBA" id="ARBA00023125"/>
    </source>
</evidence>
<feature type="DNA-binding region" description="OmpR/PhoB-type" evidence="6">
    <location>
        <begin position="12"/>
        <end position="109"/>
    </location>
</feature>
<dbReference type="InterPro" id="IPR001867">
    <property type="entry name" value="OmpR/PhoB-type_DNA-bd"/>
</dbReference>
<sequence>MSVNEQNGVNRPYVADTDPMLAVRVLGPLSVTIDDREVTPASVRQRRLLAALVLRVGRPVSMDALVDAVWGERPPRSAVNSAQSYVSRLRGLLGPAVLAWTGSGYELGVDPAAVDAYRFEALVDQARSAADPRAALGLLDAALALWNDRPYPELAHYEPALAQAARLTEVYLTGRELRSGAMLAAGQLPEAIASLYELTVQYPLREQPWHQLMSALHRNGQQADALAAFRRYDEFLAEQGLEPQGPIRDLRTAILAAPGSVRTGPAPTTAADRPAVGVPAQLPAPAAAFVGRHEQLRSLDDLLARGPGPALAIAAVAGSAGVGKTAVAVRWAHRVRDRFPDGQLFVDLRGFATGEPVRPIDALTGFLAGLGVAPERCPVELDQARALYRSLLAGRRLLVVLDNAAGVEQVRPLLPGEPGCFVLITSRDRLGGLIARDGAQPFRLHPLSPDEAGELLSRLLGESRVAEDRESTVDLAATCAYLPLALRVAAAALTAEPDWPVHDYVKRLHDDRLNTLVVEGDPESTVGVAFDASYRALPVAAQRLFRLLGLVPGPDISVAAAAALAGLPGPEAERLLDRLAAAHLLDRPAHGRYSCHDLLRAYAHESCRRIDPPADREAATTRLYEWYESGVDAAADLLYPHMLRLPRPARNPISDAGAGTHAAALAWLDAERRNLVALVRHAGPGAHRCRLADGMRGYFHLGRHTAEWIAVAEAALTAAEGIGDRLAQEAARHSLGTAYRSIGDRSGALHQYARALWLARRCGWRDAEATTLGNLGMIHHAQGRLDAAVARLTRAIAIDRSTGRRAGVANNLGLLGDVHLDQGRFAEARAAYGEALELNRVAGNVHGQALARTGLRQISLASGRPAEAFGWFADALAGYTKVGDRDGQAVIHHRMSVVEGDRGRVRAARAHAVRALDLARAAGDPRTEADSLAALGAVLGREGRHRAASERYQQAYALAPHSSPRHEIEALTGLARSAWELGDLAEADRYARAAADHAARCGYRPAEARARTTLDLVQRSGSGRMHASCTRPGLC</sequence>
<dbReference type="SUPFAM" id="SSF48452">
    <property type="entry name" value="TPR-like"/>
    <property type="match status" value="3"/>
</dbReference>
<evidence type="ECO:0000256" key="4">
    <source>
        <dbReference type="ARBA" id="ARBA00023163"/>
    </source>
</evidence>
<dbReference type="InterPro" id="IPR005158">
    <property type="entry name" value="BTAD"/>
</dbReference>
<accession>A0A919JJM9</accession>
<dbReference type="PROSITE" id="PS50005">
    <property type="entry name" value="TPR"/>
    <property type="match status" value="2"/>
</dbReference>
<feature type="repeat" description="TPR" evidence="5">
    <location>
        <begin position="929"/>
        <end position="962"/>
    </location>
</feature>
<keyword evidence="9" id="KW-1185">Reference proteome</keyword>
<dbReference type="PANTHER" id="PTHR35807">
    <property type="entry name" value="TRANSCRIPTIONAL REGULATOR REDD-RELATED"/>
    <property type="match status" value="1"/>
</dbReference>
<dbReference type="InterPro" id="IPR051677">
    <property type="entry name" value="AfsR-DnrI-RedD_regulator"/>
</dbReference>
<dbReference type="InterPro" id="IPR036388">
    <property type="entry name" value="WH-like_DNA-bd_sf"/>
</dbReference>
<gene>
    <name evidence="8" type="ORF">Ani05nite_15280</name>
</gene>
<dbReference type="InterPro" id="IPR016032">
    <property type="entry name" value="Sig_transdc_resp-reg_C-effctor"/>
</dbReference>
<dbReference type="GO" id="GO:0006355">
    <property type="term" value="P:regulation of DNA-templated transcription"/>
    <property type="evidence" value="ECO:0007669"/>
    <property type="project" value="InterPro"/>
</dbReference>
<dbReference type="Gene3D" id="3.40.50.300">
    <property type="entry name" value="P-loop containing nucleotide triphosphate hydrolases"/>
    <property type="match status" value="1"/>
</dbReference>
<comment type="similarity">
    <text evidence="1">Belongs to the AfsR/DnrI/RedD regulatory family.</text>
</comment>
<dbReference type="Pfam" id="PF00486">
    <property type="entry name" value="Trans_reg_C"/>
    <property type="match status" value="1"/>
</dbReference>
<evidence type="ECO:0000256" key="5">
    <source>
        <dbReference type="PROSITE-ProRule" id="PRU00339"/>
    </source>
</evidence>
<dbReference type="PROSITE" id="PS51755">
    <property type="entry name" value="OMPR_PHOB"/>
    <property type="match status" value="1"/>
</dbReference>